<comment type="caution">
    <text evidence="1">The sequence shown here is derived from an EMBL/GenBank/DDBJ whole genome shotgun (WGS) entry which is preliminary data.</text>
</comment>
<dbReference type="Proteomes" id="UP000765509">
    <property type="component" value="Unassembled WGS sequence"/>
</dbReference>
<organism evidence="1 2">
    <name type="scientific">Austropuccinia psidii MF-1</name>
    <dbReference type="NCBI Taxonomy" id="1389203"/>
    <lineage>
        <taxon>Eukaryota</taxon>
        <taxon>Fungi</taxon>
        <taxon>Dikarya</taxon>
        <taxon>Basidiomycota</taxon>
        <taxon>Pucciniomycotina</taxon>
        <taxon>Pucciniomycetes</taxon>
        <taxon>Pucciniales</taxon>
        <taxon>Sphaerophragmiaceae</taxon>
        <taxon>Austropuccinia</taxon>
    </lineage>
</organism>
<gene>
    <name evidence="1" type="ORF">O181_004242</name>
</gene>
<evidence type="ECO:0000313" key="2">
    <source>
        <dbReference type="Proteomes" id="UP000765509"/>
    </source>
</evidence>
<keyword evidence="2" id="KW-1185">Reference proteome</keyword>
<protein>
    <submittedName>
        <fullName evidence="1">Uncharacterized protein</fullName>
    </submittedName>
</protein>
<accession>A0A9Q3BFV3</accession>
<reference evidence="1" key="1">
    <citation type="submission" date="2021-03" db="EMBL/GenBank/DDBJ databases">
        <title>Draft genome sequence of rust myrtle Austropuccinia psidii MF-1, a brazilian biotype.</title>
        <authorList>
            <person name="Quecine M.C."/>
            <person name="Pachon D.M.R."/>
            <person name="Bonatelli M.L."/>
            <person name="Correr F.H."/>
            <person name="Franceschini L.M."/>
            <person name="Leite T.F."/>
            <person name="Margarido G.R.A."/>
            <person name="Almeida C.A."/>
            <person name="Ferrarezi J.A."/>
            <person name="Labate C.A."/>
        </authorList>
    </citation>
    <scope>NUCLEOTIDE SEQUENCE</scope>
    <source>
        <strain evidence="1">MF-1</strain>
    </source>
</reference>
<sequence length="83" mass="9585">MVTNSESPEKSAEQLEVDPERRRKAYSIIGLDCDLKVASQFNQKSDFNSSLLWELLTKHYLPKTLQNQASYLGKKDFYLPMSI</sequence>
<name>A0A9Q3BFV3_9BASI</name>
<dbReference type="AlphaFoldDB" id="A0A9Q3BFV3"/>
<dbReference type="EMBL" id="AVOT02000803">
    <property type="protein sequence ID" value="MBW0464527.1"/>
    <property type="molecule type" value="Genomic_DNA"/>
</dbReference>
<proteinExistence type="predicted"/>
<dbReference type="OrthoDB" id="2673624at2759"/>
<evidence type="ECO:0000313" key="1">
    <source>
        <dbReference type="EMBL" id="MBW0464527.1"/>
    </source>
</evidence>